<dbReference type="Pfam" id="PF13606">
    <property type="entry name" value="Ank_3"/>
    <property type="match status" value="1"/>
</dbReference>
<keyword evidence="5" id="KW-1185">Reference proteome</keyword>
<keyword evidence="1" id="KW-0677">Repeat</keyword>
<accession>A0A6H5I3V7</accession>
<evidence type="ECO:0000256" key="3">
    <source>
        <dbReference type="PROSITE-ProRule" id="PRU00023"/>
    </source>
</evidence>
<dbReference type="Gene3D" id="1.25.40.20">
    <property type="entry name" value="Ankyrin repeat-containing domain"/>
    <property type="match status" value="3"/>
</dbReference>
<dbReference type="AlphaFoldDB" id="A0A6H5I3V7"/>
<dbReference type="Pfam" id="PF12796">
    <property type="entry name" value="Ank_2"/>
    <property type="match status" value="1"/>
</dbReference>
<dbReference type="InterPro" id="IPR002110">
    <property type="entry name" value="Ankyrin_rpt"/>
</dbReference>
<dbReference type="SMART" id="SM00248">
    <property type="entry name" value="ANK"/>
    <property type="match status" value="8"/>
</dbReference>
<dbReference type="Pfam" id="PF00023">
    <property type="entry name" value="Ank"/>
    <property type="match status" value="1"/>
</dbReference>
<evidence type="ECO:0000313" key="5">
    <source>
        <dbReference type="Proteomes" id="UP000479190"/>
    </source>
</evidence>
<evidence type="ECO:0000256" key="1">
    <source>
        <dbReference type="ARBA" id="ARBA00022737"/>
    </source>
</evidence>
<dbReference type="PANTHER" id="PTHR24134:SF9">
    <property type="entry name" value="ANKYRIN REPEAT AND SOCS BOX PROTEIN 8"/>
    <property type="match status" value="1"/>
</dbReference>
<reference evidence="4 5" key="1">
    <citation type="submission" date="2020-02" db="EMBL/GenBank/DDBJ databases">
        <authorList>
            <person name="Ferguson B K."/>
        </authorList>
    </citation>
    <scope>NUCLEOTIDE SEQUENCE [LARGE SCALE GENOMIC DNA]</scope>
</reference>
<dbReference type="PROSITE" id="PS50088">
    <property type="entry name" value="ANK_REPEAT"/>
    <property type="match status" value="4"/>
</dbReference>
<sequence length="609" mass="71098">MMFVTREMVAKDLHLSEEKEKFFSKNNITINSKNKSHRSIQCERPIRTRRIGFDVNYTDESGYTHFHAACWFNCVRVVEGFLEHGQDPNCIWPETGDSALHFAVISEEPFNYLVVEPLLRAGADPNLTNKEGLTPLHFIAKIPYLCQTVKRFFQINDELNQLVQINARDKLGDTPLHVAAEYVKDKRILEVLLRRGASPNLANDEGSTPLHIICKRNQHDVDEMAELFFKINDELNQLVQINARDKLGDTPLHVALKKSQEEVLEVLLRNGSDPNLANDEGSTPLHIICKKNQHDVDDMAELFFKINDEVNQQVQVDVRDNLGRTPLQWAVMSCLPRAVESLLNRGADLSSFVFPSFNQFNECFKSYKDLRRIFRLASGLLAAVECLEKRGYELEPNDAIMIMILFKKHEMFQASEDLDELLWYDDEELANKARRKMVKSDLSLYDLIHLRPQEAAKRLTYMDYYKLARQKNVWWIRSKMRAEMLARFRHLSETMSRKFFRSWALDPFWKLIHYRLPLECYMYIVQGIYIIYISGTYLVNTRILCADTVSQTKRCFGIRDSYNSYFPSSRIHEISTYTILYSKSAHTYINNNKHFKYYLIAIAISRHVI</sequence>
<dbReference type="PANTHER" id="PTHR24134">
    <property type="entry name" value="ANKYRIN REPEAT-CONTAINING PROTEIN DDB_G0279043"/>
    <property type="match status" value="1"/>
</dbReference>
<dbReference type="Proteomes" id="UP000479190">
    <property type="component" value="Unassembled WGS sequence"/>
</dbReference>
<dbReference type="EMBL" id="CADCXV010000313">
    <property type="protein sequence ID" value="CAB0029451.1"/>
    <property type="molecule type" value="Genomic_DNA"/>
</dbReference>
<feature type="repeat" description="ANK" evidence="3">
    <location>
        <begin position="247"/>
        <end position="279"/>
    </location>
</feature>
<feature type="repeat" description="ANK" evidence="3">
    <location>
        <begin position="171"/>
        <end position="204"/>
    </location>
</feature>
<dbReference type="PROSITE" id="PS50297">
    <property type="entry name" value="ANK_REP_REGION"/>
    <property type="match status" value="4"/>
</dbReference>
<feature type="repeat" description="ANK" evidence="3">
    <location>
        <begin position="95"/>
        <end position="130"/>
    </location>
</feature>
<organism evidence="4 5">
    <name type="scientific">Trichogramma brassicae</name>
    <dbReference type="NCBI Taxonomy" id="86971"/>
    <lineage>
        <taxon>Eukaryota</taxon>
        <taxon>Metazoa</taxon>
        <taxon>Ecdysozoa</taxon>
        <taxon>Arthropoda</taxon>
        <taxon>Hexapoda</taxon>
        <taxon>Insecta</taxon>
        <taxon>Pterygota</taxon>
        <taxon>Neoptera</taxon>
        <taxon>Endopterygota</taxon>
        <taxon>Hymenoptera</taxon>
        <taxon>Apocrita</taxon>
        <taxon>Proctotrupomorpha</taxon>
        <taxon>Chalcidoidea</taxon>
        <taxon>Trichogrammatidae</taxon>
        <taxon>Trichogramma</taxon>
    </lineage>
</organism>
<proteinExistence type="predicted"/>
<keyword evidence="2 3" id="KW-0040">ANK repeat</keyword>
<evidence type="ECO:0000256" key="2">
    <source>
        <dbReference type="ARBA" id="ARBA00023043"/>
    </source>
</evidence>
<gene>
    <name evidence="4" type="ORF">TBRA_LOCUS1488</name>
</gene>
<dbReference type="SUPFAM" id="SSF48403">
    <property type="entry name" value="Ankyrin repeat"/>
    <property type="match status" value="1"/>
</dbReference>
<evidence type="ECO:0000313" key="4">
    <source>
        <dbReference type="EMBL" id="CAB0029451.1"/>
    </source>
</evidence>
<dbReference type="OrthoDB" id="445896at2759"/>
<feature type="repeat" description="ANK" evidence="3">
    <location>
        <begin position="322"/>
        <end position="350"/>
    </location>
</feature>
<protein>
    <submittedName>
        <fullName evidence="4">Uncharacterized protein</fullName>
    </submittedName>
</protein>
<dbReference type="InterPro" id="IPR036770">
    <property type="entry name" value="Ankyrin_rpt-contain_sf"/>
</dbReference>
<name>A0A6H5I3V7_9HYME</name>